<dbReference type="Gene3D" id="1.10.357.10">
    <property type="entry name" value="Tetracycline Repressor, domain 2"/>
    <property type="match status" value="1"/>
</dbReference>
<reference evidence="1 2" key="1">
    <citation type="submission" date="2020-04" db="EMBL/GenBank/DDBJ databases">
        <title>MicrobeNet Type strains.</title>
        <authorList>
            <person name="Nicholson A.C."/>
        </authorList>
    </citation>
    <scope>NUCLEOTIDE SEQUENCE [LARGE SCALE GENOMIC DNA]</scope>
    <source>
        <strain evidence="1 2">ATCC BAA-788</strain>
    </source>
</reference>
<name>A0A7X6KTF1_9CELL</name>
<keyword evidence="2" id="KW-1185">Reference proteome</keyword>
<accession>A0A7X6KTF1</accession>
<evidence type="ECO:0000313" key="1">
    <source>
        <dbReference type="EMBL" id="NKY21932.1"/>
    </source>
</evidence>
<dbReference type="SUPFAM" id="SSF46689">
    <property type="entry name" value="Homeodomain-like"/>
    <property type="match status" value="1"/>
</dbReference>
<proteinExistence type="predicted"/>
<dbReference type="InterPro" id="IPR009057">
    <property type="entry name" value="Homeodomain-like_sf"/>
</dbReference>
<organism evidence="1 2">
    <name type="scientific">Cellulomonas denverensis</name>
    <dbReference type="NCBI Taxonomy" id="264297"/>
    <lineage>
        <taxon>Bacteria</taxon>
        <taxon>Bacillati</taxon>
        <taxon>Actinomycetota</taxon>
        <taxon>Actinomycetes</taxon>
        <taxon>Micrococcales</taxon>
        <taxon>Cellulomonadaceae</taxon>
        <taxon>Cellulomonas</taxon>
    </lineage>
</organism>
<dbReference type="EMBL" id="JAAXOX010000002">
    <property type="protein sequence ID" value="NKY21932.1"/>
    <property type="molecule type" value="Genomic_DNA"/>
</dbReference>
<dbReference type="Proteomes" id="UP000581206">
    <property type="component" value="Unassembled WGS sequence"/>
</dbReference>
<dbReference type="AlphaFoldDB" id="A0A7X6KTF1"/>
<evidence type="ECO:0000313" key="2">
    <source>
        <dbReference type="Proteomes" id="UP000581206"/>
    </source>
</evidence>
<protein>
    <submittedName>
        <fullName evidence="1">Uncharacterized protein</fullName>
    </submittedName>
</protein>
<dbReference type="RefSeq" id="WP_168629056.1">
    <property type="nucleotide sequence ID" value="NZ_BONL01000002.1"/>
</dbReference>
<gene>
    <name evidence="1" type="ORF">HGA03_04560</name>
</gene>
<sequence>MTQPVAPVIGADPRATVACLALDGCALGWLAGVYPDTPGWWELSLRAIADYAGVPVPATRLGTFSDRWERFPLRDEEPLVDAVLTLARTGGTRSVTLDRVARLADRDPEWLDSMYGSAQELVEDVLDRVMSDGFDDLSPLYLTPCRATVVSLLDVLTDDRRAAALLRTLLLSGVEVPGPAAQAARKMSPAALPGHGEVTGGRRVAALAMDGWMLGAGNGEPAAEVLAELRALVG</sequence>
<comment type="caution">
    <text evidence="1">The sequence shown here is derived from an EMBL/GenBank/DDBJ whole genome shotgun (WGS) entry which is preliminary data.</text>
</comment>